<proteinExistence type="predicted"/>
<organism evidence="1">
    <name type="scientific">uncultured Caudovirales phage</name>
    <dbReference type="NCBI Taxonomy" id="2100421"/>
    <lineage>
        <taxon>Viruses</taxon>
        <taxon>Duplodnaviria</taxon>
        <taxon>Heunggongvirae</taxon>
        <taxon>Uroviricota</taxon>
        <taxon>Caudoviricetes</taxon>
        <taxon>Peduoviridae</taxon>
        <taxon>Maltschvirus</taxon>
        <taxon>Maltschvirus maltsch</taxon>
    </lineage>
</organism>
<sequence length="67" mass="7665">MKLSKILSQIALGETYNEKALLKCISMKLILRNEYFDVIQRYLAGNTKPMDHILLQDISVCLHKIGS</sequence>
<gene>
    <name evidence="1" type="ORF">UFOVP308_51</name>
</gene>
<dbReference type="EMBL" id="LR796319">
    <property type="protein sequence ID" value="CAB4136692.1"/>
    <property type="molecule type" value="Genomic_DNA"/>
</dbReference>
<evidence type="ECO:0000313" key="1">
    <source>
        <dbReference type="EMBL" id="CAB4136692.1"/>
    </source>
</evidence>
<name>A0A6J5LSI5_9CAUD</name>
<reference evidence="1" key="1">
    <citation type="submission" date="2020-04" db="EMBL/GenBank/DDBJ databases">
        <authorList>
            <person name="Chiriac C."/>
            <person name="Salcher M."/>
            <person name="Ghai R."/>
            <person name="Kavagutti S V."/>
        </authorList>
    </citation>
    <scope>NUCLEOTIDE SEQUENCE</scope>
</reference>
<accession>A0A6J5LSI5</accession>
<protein>
    <submittedName>
        <fullName evidence="1">Uncharacterized protein</fullName>
    </submittedName>
</protein>